<keyword evidence="3" id="KW-1185">Reference proteome</keyword>
<comment type="caution">
    <text evidence="2">The sequence shown here is derived from an EMBL/GenBank/DDBJ whole genome shotgun (WGS) entry which is preliminary data.</text>
</comment>
<evidence type="ECO:0000256" key="1">
    <source>
        <dbReference type="SAM" id="MobiDB-lite"/>
    </source>
</evidence>
<evidence type="ECO:0000313" key="2">
    <source>
        <dbReference type="EMBL" id="CAJ0585632.1"/>
    </source>
</evidence>
<protein>
    <submittedName>
        <fullName evidence="2">Uncharacterized protein</fullName>
    </submittedName>
</protein>
<dbReference type="EMBL" id="CATQJA010002706">
    <property type="protein sequence ID" value="CAJ0585632.1"/>
    <property type="molecule type" value="Genomic_DNA"/>
</dbReference>
<sequence length="162" mass="17581">MKQLVLVVALALLCTSVGWAQLLSPSPPANPKNDVLKVNDMQAVPVRIGVGRISDWNNPDVRLLARLAVAIVQKKLARGTPFEKIGYYKGRGVNHVDMKFPDPKHLAPVIDRKQTYIDSKKEGRVTAIFPTVTLPAGLTPPPPRASSSPAPPPSSQQPPNRD</sequence>
<reference evidence="2" key="1">
    <citation type="submission" date="2023-06" db="EMBL/GenBank/DDBJ databases">
        <authorList>
            <person name="Delattre M."/>
        </authorList>
    </citation>
    <scope>NUCLEOTIDE SEQUENCE</scope>
    <source>
        <strain evidence="2">AF72</strain>
    </source>
</reference>
<feature type="compositionally biased region" description="Pro residues" evidence="1">
    <location>
        <begin position="138"/>
        <end position="156"/>
    </location>
</feature>
<gene>
    <name evidence="2" type="ORF">MSPICULIGERA_LOCUS23644</name>
</gene>
<name>A0AA36DEA8_9BILA</name>
<organism evidence="2 3">
    <name type="scientific">Mesorhabditis spiculigera</name>
    <dbReference type="NCBI Taxonomy" id="96644"/>
    <lineage>
        <taxon>Eukaryota</taxon>
        <taxon>Metazoa</taxon>
        <taxon>Ecdysozoa</taxon>
        <taxon>Nematoda</taxon>
        <taxon>Chromadorea</taxon>
        <taxon>Rhabditida</taxon>
        <taxon>Rhabditina</taxon>
        <taxon>Rhabditomorpha</taxon>
        <taxon>Rhabditoidea</taxon>
        <taxon>Rhabditidae</taxon>
        <taxon>Mesorhabditinae</taxon>
        <taxon>Mesorhabditis</taxon>
    </lineage>
</organism>
<dbReference type="Proteomes" id="UP001177023">
    <property type="component" value="Unassembled WGS sequence"/>
</dbReference>
<evidence type="ECO:0000313" key="3">
    <source>
        <dbReference type="Proteomes" id="UP001177023"/>
    </source>
</evidence>
<proteinExistence type="predicted"/>
<feature type="region of interest" description="Disordered" evidence="1">
    <location>
        <begin position="132"/>
        <end position="162"/>
    </location>
</feature>
<accession>A0AA36DEA8</accession>
<feature type="non-terminal residue" evidence="2">
    <location>
        <position position="1"/>
    </location>
</feature>
<dbReference type="AlphaFoldDB" id="A0AA36DEA8"/>